<sequence>MGNGDQLSSLRELSEDEIRDMGRGEIFSRGYDYYTRGRVLGVAMIDMDSTRVETPRKLKRLSKEEIGCVRIERNLSEDK</sequence>
<evidence type="ECO:0000313" key="2">
    <source>
        <dbReference type="Proteomes" id="UP000070414"/>
    </source>
</evidence>
<keyword evidence="2" id="KW-1185">Reference proteome</keyword>
<comment type="caution">
    <text evidence="1">The sequence shown here is derived from an EMBL/GenBank/DDBJ whole genome shotgun (WGS) entry which is preliminary data.</text>
</comment>
<name>A0A133UQZ1_9EURY</name>
<dbReference type="AlphaFoldDB" id="A0A133UQZ1"/>
<dbReference type="Proteomes" id="UP000070414">
    <property type="component" value="Unassembled WGS sequence"/>
</dbReference>
<dbReference type="EMBL" id="LHXS01000053">
    <property type="protein sequence ID" value="KXA96618.1"/>
    <property type="molecule type" value="Genomic_DNA"/>
</dbReference>
<accession>A0A133UQZ1</accession>
<reference evidence="1 2" key="1">
    <citation type="journal article" date="2016" name="Sci. Rep.">
        <title>Metabolic traits of an uncultured archaeal lineage -MSBL1- from brine pools of the Red Sea.</title>
        <authorList>
            <person name="Mwirichia R."/>
            <person name="Alam I."/>
            <person name="Rashid M."/>
            <person name="Vinu M."/>
            <person name="Ba-Alawi W."/>
            <person name="Anthony Kamau A."/>
            <person name="Kamanda Ngugi D."/>
            <person name="Goker M."/>
            <person name="Klenk H.P."/>
            <person name="Bajic V."/>
            <person name="Stingl U."/>
        </authorList>
    </citation>
    <scope>NUCLEOTIDE SEQUENCE [LARGE SCALE GENOMIC DNA]</scope>
    <source>
        <strain evidence="1">SCGC-AAA259I14</strain>
    </source>
</reference>
<proteinExistence type="predicted"/>
<protein>
    <submittedName>
        <fullName evidence="1">Uncharacterized protein</fullName>
    </submittedName>
</protein>
<evidence type="ECO:0000313" key="1">
    <source>
        <dbReference type="EMBL" id="KXA96618.1"/>
    </source>
</evidence>
<organism evidence="1 2">
    <name type="scientific">candidate division MSBL1 archaeon SCGC-AAA259I14</name>
    <dbReference type="NCBI Taxonomy" id="1698268"/>
    <lineage>
        <taxon>Archaea</taxon>
        <taxon>Methanobacteriati</taxon>
        <taxon>Methanobacteriota</taxon>
        <taxon>candidate division MSBL1</taxon>
    </lineage>
</organism>
<gene>
    <name evidence="1" type="ORF">AKJ38_02970</name>
</gene>